<protein>
    <submittedName>
        <fullName evidence="2">Uncharacterized protein</fullName>
    </submittedName>
</protein>
<evidence type="ECO:0000256" key="1">
    <source>
        <dbReference type="SAM" id="MobiDB-lite"/>
    </source>
</evidence>
<gene>
    <name evidence="2" type="ORF">WN944_006705</name>
</gene>
<accession>A0AAP0MJL7</accession>
<dbReference type="Proteomes" id="UP001428341">
    <property type="component" value="Unassembled WGS sequence"/>
</dbReference>
<dbReference type="AlphaFoldDB" id="A0AAP0MJL7"/>
<evidence type="ECO:0000313" key="3">
    <source>
        <dbReference type="Proteomes" id="UP001428341"/>
    </source>
</evidence>
<reference evidence="2 3" key="1">
    <citation type="submission" date="2024-05" db="EMBL/GenBank/DDBJ databases">
        <title>Haplotype-resolved chromosome-level genome assembly of Huyou (Citrus changshanensis).</title>
        <authorList>
            <person name="Miao C."/>
            <person name="Chen W."/>
            <person name="Wu Y."/>
            <person name="Wang L."/>
            <person name="Zhao S."/>
            <person name="Grierson D."/>
            <person name="Xu C."/>
            <person name="Chen K."/>
        </authorList>
    </citation>
    <scope>NUCLEOTIDE SEQUENCE [LARGE SCALE GENOMIC DNA]</scope>
    <source>
        <strain evidence="2">01-14</strain>
        <tissue evidence="2">Leaf</tissue>
    </source>
</reference>
<keyword evidence="3" id="KW-1185">Reference proteome</keyword>
<name>A0AAP0MJL7_9ROSI</name>
<evidence type="ECO:0000313" key="2">
    <source>
        <dbReference type="EMBL" id="KAK9214706.1"/>
    </source>
</evidence>
<feature type="region of interest" description="Disordered" evidence="1">
    <location>
        <begin position="22"/>
        <end position="46"/>
    </location>
</feature>
<sequence length="87" mass="9952">MEQLSIYPYPLEEIACLAPPQKMTSGKEMEESRDLISLSTTGDSRHEGKVLGQQPCCIWKWLTEQIGHFRPALAIQTKYLHSEELSF</sequence>
<organism evidence="2 3">
    <name type="scientific">Citrus x changshan-huyou</name>
    <dbReference type="NCBI Taxonomy" id="2935761"/>
    <lineage>
        <taxon>Eukaryota</taxon>
        <taxon>Viridiplantae</taxon>
        <taxon>Streptophyta</taxon>
        <taxon>Embryophyta</taxon>
        <taxon>Tracheophyta</taxon>
        <taxon>Spermatophyta</taxon>
        <taxon>Magnoliopsida</taxon>
        <taxon>eudicotyledons</taxon>
        <taxon>Gunneridae</taxon>
        <taxon>Pentapetalae</taxon>
        <taxon>rosids</taxon>
        <taxon>malvids</taxon>
        <taxon>Sapindales</taxon>
        <taxon>Rutaceae</taxon>
        <taxon>Aurantioideae</taxon>
        <taxon>Citrus</taxon>
    </lineage>
</organism>
<comment type="caution">
    <text evidence="2">The sequence shown here is derived from an EMBL/GenBank/DDBJ whole genome shotgun (WGS) entry which is preliminary data.</text>
</comment>
<proteinExistence type="predicted"/>
<dbReference type="EMBL" id="JBCGBO010000003">
    <property type="protein sequence ID" value="KAK9214706.1"/>
    <property type="molecule type" value="Genomic_DNA"/>
</dbReference>
<feature type="compositionally biased region" description="Basic and acidic residues" evidence="1">
    <location>
        <begin position="25"/>
        <end position="34"/>
    </location>
</feature>